<comment type="caution">
    <text evidence="2">The sequence shown here is derived from an EMBL/GenBank/DDBJ whole genome shotgun (WGS) entry which is preliminary data.</text>
</comment>
<evidence type="ECO:0000256" key="1">
    <source>
        <dbReference type="ARBA" id="ARBA00023242"/>
    </source>
</evidence>
<dbReference type="EMBL" id="JAOQAZ010000032">
    <property type="protein sequence ID" value="KAJ4249786.1"/>
    <property type="molecule type" value="Genomic_DNA"/>
</dbReference>
<protein>
    <submittedName>
        <fullName evidence="2">Uncharacterized protein</fullName>
    </submittedName>
</protein>
<keyword evidence="1" id="KW-0539">Nucleus</keyword>
<name>A0A9W8RPS0_9HYPO</name>
<feature type="non-terminal residue" evidence="2">
    <location>
        <position position="1"/>
    </location>
</feature>
<dbReference type="OrthoDB" id="512662at2759"/>
<proteinExistence type="predicted"/>
<accession>A0A9W8RPS0</accession>
<reference evidence="2" key="1">
    <citation type="submission" date="2022-09" db="EMBL/GenBank/DDBJ databases">
        <title>Fusarium specimens isolated from Avocado Roots.</title>
        <authorList>
            <person name="Stajich J."/>
            <person name="Roper C."/>
            <person name="Heimlech-Rivalta G."/>
        </authorList>
    </citation>
    <scope>NUCLEOTIDE SEQUENCE</scope>
    <source>
        <strain evidence="2">CF00136</strain>
    </source>
</reference>
<evidence type="ECO:0000313" key="3">
    <source>
        <dbReference type="Proteomes" id="UP001152049"/>
    </source>
</evidence>
<keyword evidence="3" id="KW-1185">Reference proteome</keyword>
<gene>
    <name evidence="2" type="ORF">NW762_012128</name>
</gene>
<organism evidence="2 3">
    <name type="scientific">Fusarium torreyae</name>
    <dbReference type="NCBI Taxonomy" id="1237075"/>
    <lineage>
        <taxon>Eukaryota</taxon>
        <taxon>Fungi</taxon>
        <taxon>Dikarya</taxon>
        <taxon>Ascomycota</taxon>
        <taxon>Pezizomycotina</taxon>
        <taxon>Sordariomycetes</taxon>
        <taxon>Hypocreomycetidae</taxon>
        <taxon>Hypocreales</taxon>
        <taxon>Nectriaceae</taxon>
        <taxon>Fusarium</taxon>
    </lineage>
</organism>
<sequence length="200" mass="22339">ISQSLDIWKLHVGPNKQSGIEQTSGLPYTLITLLANLDSPDVEDELLQWPGELADEFMQVHLWEAFKCAGILHSRALVGQARASSTPPTTRVKTEVMRMKVFAAVQAIIGSGTFNFRQPLAKAILYPLFIAGLLAENAQEQRLTRVAFQYLMENGEERTEQVVLDIITKIWKNGRDGDEVSKLMMATEAAAELNVELHLY</sequence>
<dbReference type="InterPro" id="IPR021858">
    <property type="entry name" value="Fun_TF"/>
</dbReference>
<dbReference type="Proteomes" id="UP001152049">
    <property type="component" value="Unassembled WGS sequence"/>
</dbReference>
<evidence type="ECO:0000313" key="2">
    <source>
        <dbReference type="EMBL" id="KAJ4249786.1"/>
    </source>
</evidence>
<dbReference type="Pfam" id="PF11951">
    <property type="entry name" value="Fungal_trans_2"/>
    <property type="match status" value="1"/>
</dbReference>
<dbReference type="AlphaFoldDB" id="A0A9W8RPS0"/>